<evidence type="ECO:0000313" key="1">
    <source>
        <dbReference type="EMBL" id="TFK61947.1"/>
    </source>
</evidence>
<accession>A0ACD3A8N2</accession>
<name>A0ACD3A8N2_9AGAR</name>
<gene>
    <name evidence="1" type="ORF">BDN72DRAFT_849192</name>
</gene>
<evidence type="ECO:0000313" key="2">
    <source>
        <dbReference type="Proteomes" id="UP000308600"/>
    </source>
</evidence>
<proteinExistence type="predicted"/>
<dbReference type="Proteomes" id="UP000308600">
    <property type="component" value="Unassembled WGS sequence"/>
</dbReference>
<dbReference type="EMBL" id="ML208617">
    <property type="protein sequence ID" value="TFK61947.1"/>
    <property type="molecule type" value="Genomic_DNA"/>
</dbReference>
<reference evidence="1 2" key="1">
    <citation type="journal article" date="2019" name="Nat. Ecol. Evol.">
        <title>Megaphylogeny resolves global patterns of mushroom evolution.</title>
        <authorList>
            <person name="Varga T."/>
            <person name="Krizsan K."/>
            <person name="Foldi C."/>
            <person name="Dima B."/>
            <person name="Sanchez-Garcia M."/>
            <person name="Sanchez-Ramirez S."/>
            <person name="Szollosi G.J."/>
            <person name="Szarkandi J.G."/>
            <person name="Papp V."/>
            <person name="Albert L."/>
            <person name="Andreopoulos W."/>
            <person name="Angelini C."/>
            <person name="Antonin V."/>
            <person name="Barry K.W."/>
            <person name="Bougher N.L."/>
            <person name="Buchanan P."/>
            <person name="Buyck B."/>
            <person name="Bense V."/>
            <person name="Catcheside P."/>
            <person name="Chovatia M."/>
            <person name="Cooper J."/>
            <person name="Damon W."/>
            <person name="Desjardin D."/>
            <person name="Finy P."/>
            <person name="Geml J."/>
            <person name="Haridas S."/>
            <person name="Hughes K."/>
            <person name="Justo A."/>
            <person name="Karasinski D."/>
            <person name="Kautmanova I."/>
            <person name="Kiss B."/>
            <person name="Kocsube S."/>
            <person name="Kotiranta H."/>
            <person name="LaButti K.M."/>
            <person name="Lechner B.E."/>
            <person name="Liimatainen K."/>
            <person name="Lipzen A."/>
            <person name="Lukacs Z."/>
            <person name="Mihaltcheva S."/>
            <person name="Morgado L.N."/>
            <person name="Niskanen T."/>
            <person name="Noordeloos M.E."/>
            <person name="Ohm R.A."/>
            <person name="Ortiz-Santana B."/>
            <person name="Ovrebo C."/>
            <person name="Racz N."/>
            <person name="Riley R."/>
            <person name="Savchenko A."/>
            <person name="Shiryaev A."/>
            <person name="Soop K."/>
            <person name="Spirin V."/>
            <person name="Szebenyi C."/>
            <person name="Tomsovsky M."/>
            <person name="Tulloss R.E."/>
            <person name="Uehling J."/>
            <person name="Grigoriev I.V."/>
            <person name="Vagvolgyi C."/>
            <person name="Papp T."/>
            <person name="Martin F.M."/>
            <person name="Miettinen O."/>
            <person name="Hibbett D.S."/>
            <person name="Nagy L.G."/>
        </authorList>
    </citation>
    <scope>NUCLEOTIDE SEQUENCE [LARGE SCALE GENOMIC DNA]</scope>
    <source>
        <strain evidence="1 2">NL-1719</strain>
    </source>
</reference>
<keyword evidence="2" id="KW-1185">Reference proteome</keyword>
<sequence>MDSDFLARPLTLEEVDKKINLLEYNLRILRGFHNDFSFVYRLPEEVLTRIFSILQQALEKCRSGMWHLMDGISTDNPGFKEWIIRSQRCLITMKNESITEALLPRVSVALQELPRIQSLTMNIPAPLWGNIMSSFATPAPALRILCITTRKSASNSFLPNLFAGTSSRLQKLILIGCRFNNIPQCLLSRNLNLTDLSIENPPRDLSPGLVLSALMSTPRLLNLTMRKAFSARCTLPLAETKSCRVSLHHLTTLTLDPIDVDKSLYFLSNLSLNNAACLTFRLRRETDATDALSRLLRGNAEVRHPQLEPFHTIHFLSFPSSSLKIWRMSSTGSLCPVVDFMFPGWPDSPLTQPNLRTLDEQTQQAISNVVSLKTSAPIDLWSYIPLIHLKQLSLDT</sequence>
<protein>
    <submittedName>
        <fullName evidence="1">Uncharacterized protein</fullName>
    </submittedName>
</protein>
<organism evidence="1 2">
    <name type="scientific">Pluteus cervinus</name>
    <dbReference type="NCBI Taxonomy" id="181527"/>
    <lineage>
        <taxon>Eukaryota</taxon>
        <taxon>Fungi</taxon>
        <taxon>Dikarya</taxon>
        <taxon>Basidiomycota</taxon>
        <taxon>Agaricomycotina</taxon>
        <taxon>Agaricomycetes</taxon>
        <taxon>Agaricomycetidae</taxon>
        <taxon>Agaricales</taxon>
        <taxon>Pluteineae</taxon>
        <taxon>Pluteaceae</taxon>
        <taxon>Pluteus</taxon>
    </lineage>
</organism>